<comment type="caution">
    <text evidence="3">The sequence shown here is derived from an EMBL/GenBank/DDBJ whole genome shotgun (WGS) entry which is preliminary data.</text>
</comment>
<feature type="region of interest" description="Disordered" evidence="1">
    <location>
        <begin position="1"/>
        <end position="21"/>
    </location>
</feature>
<protein>
    <recommendedName>
        <fullName evidence="2">Polymerase beta nucleotidyltransferase domain-containing protein</fullName>
    </recommendedName>
</protein>
<proteinExistence type="predicted"/>
<dbReference type="Gene3D" id="3.30.460.10">
    <property type="entry name" value="Beta Polymerase, domain 2"/>
    <property type="match status" value="1"/>
</dbReference>
<feature type="domain" description="Polymerase beta nucleotidyltransferase" evidence="2">
    <location>
        <begin position="59"/>
        <end position="150"/>
    </location>
</feature>
<sequence>MVAFFAPSRGEGDYKMSRHNTDNSCPTTGVTEALYDTGTWLMIMRTVESADIDDSLPLETLRAILQEHSVQCALLFGSYATETTHPTSDIDIAVELETVDRKDPAYNDAFFGLSADLSDALGTDDVDLVDIHTLSPRVATSVFEEGVLLVGDVAHAEDLQRRVTDTSSTDKSPRERFDSALAKIDDHLGGSAVTATDGHDRER</sequence>
<dbReference type="Proteomes" id="UP000646833">
    <property type="component" value="Unassembled WGS sequence"/>
</dbReference>
<dbReference type="Pfam" id="PF18765">
    <property type="entry name" value="Polbeta"/>
    <property type="match status" value="1"/>
</dbReference>
<dbReference type="PANTHER" id="PTHR43852:SF3">
    <property type="entry name" value="NUCLEOTIDYLTRANSFERASE"/>
    <property type="match status" value="1"/>
</dbReference>
<dbReference type="CDD" id="cd05403">
    <property type="entry name" value="NT_KNTase_like"/>
    <property type="match status" value="1"/>
</dbReference>
<dbReference type="AlphaFoldDB" id="A0A830ED13"/>
<dbReference type="PANTHER" id="PTHR43852">
    <property type="entry name" value="NUCLEOTIDYLTRANSFERASE"/>
    <property type="match status" value="1"/>
</dbReference>
<evidence type="ECO:0000256" key="1">
    <source>
        <dbReference type="SAM" id="MobiDB-lite"/>
    </source>
</evidence>
<evidence type="ECO:0000313" key="3">
    <source>
        <dbReference type="EMBL" id="GGC71143.1"/>
    </source>
</evidence>
<dbReference type="InterPro" id="IPR052930">
    <property type="entry name" value="TA_antitoxin_MntA"/>
</dbReference>
<feature type="compositionally biased region" description="Basic and acidic residues" evidence="1">
    <location>
        <begin position="10"/>
        <end position="21"/>
    </location>
</feature>
<dbReference type="InterPro" id="IPR043519">
    <property type="entry name" value="NT_sf"/>
</dbReference>
<evidence type="ECO:0000313" key="4">
    <source>
        <dbReference type="Proteomes" id="UP000646833"/>
    </source>
</evidence>
<dbReference type="SUPFAM" id="SSF81301">
    <property type="entry name" value="Nucleotidyltransferase"/>
    <property type="match status" value="1"/>
</dbReference>
<reference evidence="3" key="2">
    <citation type="submission" date="2020-09" db="EMBL/GenBank/DDBJ databases">
        <authorList>
            <person name="Sun Q."/>
            <person name="Sedlacek I."/>
        </authorList>
    </citation>
    <scope>NUCLEOTIDE SEQUENCE</scope>
    <source>
        <strain evidence="3">CCM 7217</strain>
    </source>
</reference>
<dbReference type="NCBIfam" id="NF047752">
    <property type="entry name" value="MntA_antitoxin"/>
    <property type="match status" value="1"/>
</dbReference>
<gene>
    <name evidence="3" type="ORF">GCM10007209_36340</name>
</gene>
<evidence type="ECO:0000259" key="2">
    <source>
        <dbReference type="Pfam" id="PF18765"/>
    </source>
</evidence>
<accession>A0A830ED13</accession>
<reference evidence="3" key="1">
    <citation type="journal article" date="2014" name="Int. J. Syst. Evol. Microbiol.">
        <title>Complete genome sequence of Corynebacterium casei LMG S-19264T (=DSM 44701T), isolated from a smear-ripened cheese.</title>
        <authorList>
            <consortium name="US DOE Joint Genome Institute (JGI-PGF)"/>
            <person name="Walter F."/>
            <person name="Albersmeier A."/>
            <person name="Kalinowski J."/>
            <person name="Ruckert C."/>
        </authorList>
    </citation>
    <scope>NUCLEOTIDE SEQUENCE</scope>
    <source>
        <strain evidence="3">CCM 7217</strain>
    </source>
</reference>
<organism evidence="3 4">
    <name type="scientific">Haloferax sulfurifontis</name>
    <dbReference type="NCBI Taxonomy" id="255616"/>
    <lineage>
        <taxon>Archaea</taxon>
        <taxon>Methanobacteriati</taxon>
        <taxon>Methanobacteriota</taxon>
        <taxon>Stenosarchaea group</taxon>
        <taxon>Halobacteria</taxon>
        <taxon>Halobacteriales</taxon>
        <taxon>Haloferacaceae</taxon>
        <taxon>Haloferax</taxon>
    </lineage>
</organism>
<name>A0A830ED13_9EURY</name>
<dbReference type="EMBL" id="BMCI01000008">
    <property type="protein sequence ID" value="GGC71143.1"/>
    <property type="molecule type" value="Genomic_DNA"/>
</dbReference>
<dbReference type="InterPro" id="IPR041633">
    <property type="entry name" value="Polbeta"/>
</dbReference>